<gene>
    <name evidence="2" type="ORF">SCF082_LOCUS1964</name>
</gene>
<dbReference type="Pfam" id="PF19326">
    <property type="entry name" value="AMP_deaminase"/>
    <property type="match status" value="1"/>
</dbReference>
<dbReference type="Proteomes" id="UP001642464">
    <property type="component" value="Unassembled WGS sequence"/>
</dbReference>
<keyword evidence="3" id="KW-1185">Reference proteome</keyword>
<evidence type="ECO:0000313" key="2">
    <source>
        <dbReference type="EMBL" id="CAK8989782.1"/>
    </source>
</evidence>
<dbReference type="InterPro" id="IPR006329">
    <property type="entry name" value="AMPD"/>
</dbReference>
<reference evidence="2 3" key="1">
    <citation type="submission" date="2024-02" db="EMBL/GenBank/DDBJ databases">
        <authorList>
            <person name="Chen Y."/>
            <person name="Shah S."/>
            <person name="Dougan E. K."/>
            <person name="Thang M."/>
            <person name="Chan C."/>
        </authorList>
    </citation>
    <scope>NUCLEOTIDE SEQUENCE [LARGE SCALE GENOMIC DNA]</scope>
</reference>
<dbReference type="SUPFAM" id="SSF47391">
    <property type="entry name" value="Dimerization-anchoring domain of cAMP-dependent PK regulatory subunit"/>
    <property type="match status" value="1"/>
</dbReference>
<dbReference type="Gene3D" id="3.20.20.140">
    <property type="entry name" value="Metal-dependent hydrolases"/>
    <property type="match status" value="1"/>
</dbReference>
<evidence type="ECO:0000313" key="3">
    <source>
        <dbReference type="Proteomes" id="UP001642464"/>
    </source>
</evidence>
<comment type="caution">
    <text evidence="2">The sequence shown here is derived from an EMBL/GenBank/DDBJ whole genome shotgun (WGS) entry which is preliminary data.</text>
</comment>
<dbReference type="EMBL" id="CAXAMM010000969">
    <property type="protein sequence ID" value="CAK8989782.1"/>
    <property type="molecule type" value="Genomic_DNA"/>
</dbReference>
<dbReference type="SUPFAM" id="SSF51556">
    <property type="entry name" value="Metallo-dependent hydrolases"/>
    <property type="match status" value="1"/>
</dbReference>
<sequence>MEDEDVDAYFAKHDIQSVVSDILYELGYHRPESLGPFLANYVERRFGEGPTKRRASFAIRREEVPDLNACTTSSMCSAPGGCDAVLVESKGKHPTTEDAWSGLWVGGSKLEQAAGQILLELRRLRKKYHTFSAQEFEIDYQRLLQLLGSSILWSFCRQKPAMRRRLAASRGLFEAHRALNEEQEEQDTEAGHGFVRVDNCLQLARALPPGRRGRPADLTLRTIRGPDAVEALGKQVLKRLMDIFQSKLSDSDKDSEDLGKIAVLEDHAVRCWQQMNLHEGILKSLVEGHGPFGPEEITADADEPAPGMQTLKGLFSGTANQVHGSYLREANAARRPRQGMCRKQIAAAAVRRLERSSAAGGGATWAELRLPLHAEGDAWVDLARWSTDLPSSSRTAWVVQLPVTSYAALKGRRAILDYGELLDNAFGPLVKLAMEEPHGEAWARLKELLSRVVGFEVSACLAVTEPLNGEGREPSEWAEAHSPPLAYQLYHVWARLKGLNCARSRTNQKALELRAAASSPDALACAYMLGASVVSGCGTLSSHAPLQYLFMLDRIGVAVSQCSKRSLASAGEASTALQKLFMNGLRVALCTEDPAVSHWSDDPLGQEYGLGHSAGFSKADLSELARNSRSISNFEALQSQEDEAESESAEVGLGTQGLRVRYRHARRQEEMDFLSSLVPDKDQSL</sequence>
<dbReference type="PANTHER" id="PTHR11359">
    <property type="entry name" value="AMP DEAMINASE"/>
    <property type="match status" value="1"/>
</dbReference>
<name>A0ABP0HIJ3_9DINO</name>
<dbReference type="InterPro" id="IPR032466">
    <property type="entry name" value="Metal_Hydrolase"/>
</dbReference>
<proteinExistence type="inferred from homology"/>
<organism evidence="2 3">
    <name type="scientific">Durusdinium trenchii</name>
    <dbReference type="NCBI Taxonomy" id="1381693"/>
    <lineage>
        <taxon>Eukaryota</taxon>
        <taxon>Sar</taxon>
        <taxon>Alveolata</taxon>
        <taxon>Dinophyceae</taxon>
        <taxon>Suessiales</taxon>
        <taxon>Symbiodiniaceae</taxon>
        <taxon>Durusdinium</taxon>
    </lineage>
</organism>
<protein>
    <submittedName>
        <fullName evidence="2">AMP deaminase 2 (AMP deaminase isoform L)</fullName>
    </submittedName>
</protein>
<accession>A0ABP0HIJ3</accession>
<comment type="similarity">
    <text evidence="1">Belongs to the metallo-dependent hydrolases superfamily. Adenosine and AMP deaminases family.</text>
</comment>
<dbReference type="PANTHER" id="PTHR11359:SF0">
    <property type="entry name" value="AMP DEAMINASE"/>
    <property type="match status" value="1"/>
</dbReference>
<evidence type="ECO:0000256" key="1">
    <source>
        <dbReference type="ARBA" id="ARBA00006676"/>
    </source>
</evidence>